<dbReference type="AlphaFoldDB" id="A0A506UN96"/>
<proteinExistence type="inferred from homology"/>
<dbReference type="InterPro" id="IPR036397">
    <property type="entry name" value="RNaseH_sf"/>
</dbReference>
<dbReference type="HAMAP" id="MF_00034">
    <property type="entry name" value="RuvC"/>
    <property type="match status" value="1"/>
</dbReference>
<dbReference type="GO" id="GO:0008821">
    <property type="term" value="F:crossover junction DNA endonuclease activity"/>
    <property type="evidence" value="ECO:0007669"/>
    <property type="project" value="UniProtKB-UniRule"/>
</dbReference>
<keyword evidence="10 13" id="KW-0233">DNA recombination</keyword>
<dbReference type="GO" id="GO:0006310">
    <property type="term" value="P:DNA recombination"/>
    <property type="evidence" value="ECO:0007669"/>
    <property type="project" value="UniProtKB-UniRule"/>
</dbReference>
<accession>A0A506UN96</accession>
<feature type="active site" evidence="13">
    <location>
        <position position="64"/>
    </location>
</feature>
<dbReference type="FunFam" id="3.30.420.10:FF:000002">
    <property type="entry name" value="Crossover junction endodeoxyribonuclease RuvC"/>
    <property type="match status" value="1"/>
</dbReference>
<dbReference type="Pfam" id="PF02075">
    <property type="entry name" value="RuvC"/>
    <property type="match status" value="1"/>
</dbReference>
<evidence type="ECO:0000256" key="9">
    <source>
        <dbReference type="ARBA" id="ARBA00023125"/>
    </source>
</evidence>
<evidence type="ECO:0000256" key="7">
    <source>
        <dbReference type="ARBA" id="ARBA00022801"/>
    </source>
</evidence>
<evidence type="ECO:0000313" key="16">
    <source>
        <dbReference type="Proteomes" id="UP000315037"/>
    </source>
</evidence>
<dbReference type="EMBL" id="SORZ01000002">
    <property type="protein sequence ID" value="TPW34593.1"/>
    <property type="molecule type" value="Genomic_DNA"/>
</dbReference>
<dbReference type="NCBIfam" id="TIGR00228">
    <property type="entry name" value="ruvC"/>
    <property type="match status" value="1"/>
</dbReference>
<evidence type="ECO:0000256" key="14">
    <source>
        <dbReference type="NCBIfam" id="TIGR00228"/>
    </source>
</evidence>
<evidence type="ECO:0000256" key="12">
    <source>
        <dbReference type="ARBA" id="ARBA00029354"/>
    </source>
</evidence>
<evidence type="ECO:0000256" key="1">
    <source>
        <dbReference type="ARBA" id="ARBA00009518"/>
    </source>
</evidence>
<evidence type="ECO:0000256" key="4">
    <source>
        <dbReference type="ARBA" id="ARBA00022723"/>
    </source>
</evidence>
<dbReference type="EC" id="3.1.21.10" evidence="13 14"/>
<dbReference type="GO" id="GO:0009432">
    <property type="term" value="P:SOS response"/>
    <property type="evidence" value="ECO:0007669"/>
    <property type="project" value="UniProtKB-ARBA"/>
</dbReference>
<keyword evidence="9 13" id="KW-0238">DNA-binding</keyword>
<dbReference type="GO" id="GO:0048476">
    <property type="term" value="C:Holliday junction resolvase complex"/>
    <property type="evidence" value="ECO:0007669"/>
    <property type="project" value="UniProtKB-UniRule"/>
</dbReference>
<organism evidence="15 16">
    <name type="scientific">Oecophyllibacter saccharovorans</name>
    <dbReference type="NCBI Taxonomy" id="2558360"/>
    <lineage>
        <taxon>Bacteria</taxon>
        <taxon>Pseudomonadati</taxon>
        <taxon>Pseudomonadota</taxon>
        <taxon>Alphaproteobacteria</taxon>
        <taxon>Acetobacterales</taxon>
        <taxon>Acetobacteraceae</taxon>
        <taxon>Oecophyllibacter</taxon>
    </lineage>
</organism>
<keyword evidence="11 13" id="KW-0234">DNA repair</keyword>
<dbReference type="PANTHER" id="PTHR30194:SF3">
    <property type="entry name" value="CROSSOVER JUNCTION ENDODEOXYRIBONUCLEASE RUVC"/>
    <property type="match status" value="1"/>
</dbReference>
<keyword evidence="6 13" id="KW-0227">DNA damage</keyword>
<evidence type="ECO:0000256" key="13">
    <source>
        <dbReference type="HAMAP-Rule" id="MF_00034"/>
    </source>
</evidence>
<dbReference type="Gene3D" id="3.30.420.10">
    <property type="entry name" value="Ribonuclease H-like superfamily/Ribonuclease H"/>
    <property type="match status" value="1"/>
</dbReference>
<dbReference type="PROSITE" id="PS01321">
    <property type="entry name" value="RUVC"/>
    <property type="match status" value="1"/>
</dbReference>
<reference evidence="15 16" key="1">
    <citation type="submission" date="2019-03" db="EMBL/GenBank/DDBJ databases">
        <title>The complete genome sequence of Neokomagataea sp. Jb2 NBRC113641.</title>
        <authorList>
            <person name="Chua K.-O."/>
            <person name="Chan K.-G."/>
            <person name="See-Too W.-S."/>
        </authorList>
    </citation>
    <scope>NUCLEOTIDE SEQUENCE [LARGE SCALE GENOMIC DNA]</scope>
    <source>
        <strain evidence="15 16">Jb2</strain>
    </source>
</reference>
<dbReference type="CDD" id="cd16962">
    <property type="entry name" value="RuvC"/>
    <property type="match status" value="1"/>
</dbReference>
<comment type="function">
    <text evidence="13">The RuvA-RuvB-RuvC complex processes Holliday junction (HJ) DNA during genetic recombination and DNA repair. Endonuclease that resolves HJ intermediates. Cleaves cruciform DNA by making single-stranded nicks across the HJ at symmetrical positions within the homologous arms, yielding a 5'-phosphate and a 3'-hydroxyl group; requires a central core of homology in the junction. The consensus cleavage sequence is 5'-(A/T)TT(C/G)-3'. Cleavage occurs on the 3'-side of the TT dinucleotide at the point of strand exchange. HJ branch migration catalyzed by RuvA-RuvB allows RuvC to scan DNA until it finds its consensus sequence, where it cleaves and resolves the cruciform DNA.</text>
</comment>
<dbReference type="InterPro" id="IPR002176">
    <property type="entry name" value="X-over_junc_endoDNase_RuvC"/>
</dbReference>
<evidence type="ECO:0000256" key="10">
    <source>
        <dbReference type="ARBA" id="ARBA00023172"/>
    </source>
</evidence>
<dbReference type="PANTHER" id="PTHR30194">
    <property type="entry name" value="CROSSOVER JUNCTION ENDODEOXYRIBONUCLEASE RUVC"/>
    <property type="match status" value="1"/>
</dbReference>
<keyword evidence="16" id="KW-1185">Reference proteome</keyword>
<keyword evidence="2 13" id="KW-0963">Cytoplasm</keyword>
<feature type="binding site" evidence="13">
    <location>
        <position position="136"/>
    </location>
    <ligand>
        <name>Mg(2+)</name>
        <dbReference type="ChEBI" id="CHEBI:18420"/>
        <label>1</label>
    </ligand>
</feature>
<comment type="subcellular location">
    <subcellularLocation>
        <location evidence="13">Cytoplasm</location>
    </subcellularLocation>
</comment>
<dbReference type="InterPro" id="IPR020563">
    <property type="entry name" value="X-over_junc_endoDNase_Mg_BS"/>
</dbReference>
<feature type="active site" evidence="13">
    <location>
        <position position="4"/>
    </location>
</feature>
<evidence type="ECO:0000313" key="15">
    <source>
        <dbReference type="EMBL" id="TPW34593.1"/>
    </source>
</evidence>
<keyword evidence="7 13" id="KW-0378">Hydrolase</keyword>
<keyword evidence="3 13" id="KW-0540">Nuclease</keyword>
<dbReference type="SUPFAM" id="SSF53098">
    <property type="entry name" value="Ribonuclease H-like"/>
    <property type="match status" value="1"/>
</dbReference>
<comment type="catalytic activity">
    <reaction evidence="12 13">
        <text>Endonucleolytic cleavage at a junction such as a reciprocal single-stranded crossover between two homologous DNA duplexes (Holliday junction).</text>
        <dbReference type="EC" id="3.1.21.10"/>
    </reaction>
</comment>
<comment type="subunit">
    <text evidence="13">Homodimer which binds Holliday junction (HJ) DNA. The HJ becomes 2-fold symmetrical on binding to RuvC with unstacked arms; it has a different conformation from HJ DNA in complex with RuvA. In the full resolvosome a probable DNA-RuvA(4)-RuvB(12)-RuvC(2) complex forms which resolves the HJ.</text>
</comment>
<evidence type="ECO:0000256" key="2">
    <source>
        <dbReference type="ARBA" id="ARBA00022490"/>
    </source>
</evidence>
<keyword evidence="4 13" id="KW-0479">Metal-binding</keyword>
<evidence type="ECO:0000256" key="11">
    <source>
        <dbReference type="ARBA" id="ARBA00023204"/>
    </source>
</evidence>
<name>A0A506UN96_9PROT</name>
<feature type="binding site" evidence="13">
    <location>
        <position position="64"/>
    </location>
    <ligand>
        <name>Mg(2+)</name>
        <dbReference type="ChEBI" id="CHEBI:18420"/>
        <label>2</label>
    </ligand>
</feature>
<dbReference type="GO" id="GO:0006281">
    <property type="term" value="P:DNA repair"/>
    <property type="evidence" value="ECO:0007669"/>
    <property type="project" value="UniProtKB-UniRule"/>
</dbReference>
<dbReference type="Proteomes" id="UP000315037">
    <property type="component" value="Unassembled WGS sequence"/>
</dbReference>
<evidence type="ECO:0000256" key="6">
    <source>
        <dbReference type="ARBA" id="ARBA00022763"/>
    </source>
</evidence>
<dbReference type="PRINTS" id="PR00696">
    <property type="entry name" value="RSOLVASERUVC"/>
</dbReference>
<comment type="similarity">
    <text evidence="1 13">Belongs to the RuvC family.</text>
</comment>
<evidence type="ECO:0000256" key="5">
    <source>
        <dbReference type="ARBA" id="ARBA00022759"/>
    </source>
</evidence>
<dbReference type="GO" id="GO:0000287">
    <property type="term" value="F:magnesium ion binding"/>
    <property type="evidence" value="ECO:0007669"/>
    <property type="project" value="UniProtKB-UniRule"/>
</dbReference>
<keyword evidence="5 13" id="KW-0255">Endonuclease</keyword>
<comment type="caution">
    <text evidence="15">The sequence shown here is derived from an EMBL/GenBank/DDBJ whole genome shotgun (WGS) entry which is preliminary data.</text>
</comment>
<gene>
    <name evidence="13 15" type="primary">ruvC</name>
    <name evidence="15" type="ORF">E3202_07670</name>
</gene>
<dbReference type="GO" id="GO:0003677">
    <property type="term" value="F:DNA binding"/>
    <property type="evidence" value="ECO:0007669"/>
    <property type="project" value="UniProtKB-KW"/>
</dbReference>
<evidence type="ECO:0000256" key="3">
    <source>
        <dbReference type="ARBA" id="ARBA00022722"/>
    </source>
</evidence>
<dbReference type="InterPro" id="IPR012337">
    <property type="entry name" value="RNaseH-like_sf"/>
</dbReference>
<keyword evidence="8 13" id="KW-0460">Magnesium</keyword>
<evidence type="ECO:0000256" key="8">
    <source>
        <dbReference type="ARBA" id="ARBA00022842"/>
    </source>
</evidence>
<protein>
    <recommendedName>
        <fullName evidence="13 14">Crossover junction endodeoxyribonuclease RuvC</fullName>
        <ecNumber evidence="13 14">3.1.21.10</ecNumber>
    </recommendedName>
    <alternativeName>
        <fullName evidence="13">Holliday junction nuclease RuvC</fullName>
    </alternativeName>
    <alternativeName>
        <fullName evidence="13">Holliday junction resolvase RuvC</fullName>
    </alternativeName>
</protein>
<feature type="binding site" evidence="13">
    <location>
        <position position="4"/>
    </location>
    <ligand>
        <name>Mg(2+)</name>
        <dbReference type="ChEBI" id="CHEBI:18420"/>
        <label>1</label>
    </ligand>
</feature>
<comment type="cofactor">
    <cofactor evidence="13">
        <name>Mg(2+)</name>
        <dbReference type="ChEBI" id="CHEBI:18420"/>
    </cofactor>
    <text evidence="13">Binds 2 Mg(2+) ion per subunit.</text>
</comment>
<sequence>MGLDPGLRYTGWGVIEARGSQLRHVADGVVASQAGDPLHQRLRALYEGLQALMERYRPAEAAVERVFVNPNGASTLKLGQARGVALLVPALAGIVVGEYTPRAVKSAVTGSGAATKEQVAMMVRQMLPAASMKQADASDALAIAICHAHHRASHSRLAALGVASASRPSFEMRLGAQGQRMQERRKG</sequence>
<dbReference type="GO" id="GO:0005737">
    <property type="term" value="C:cytoplasm"/>
    <property type="evidence" value="ECO:0007669"/>
    <property type="project" value="UniProtKB-SubCell"/>
</dbReference>
<feature type="active site" evidence="13">
    <location>
        <position position="136"/>
    </location>
</feature>